<dbReference type="PANTHER" id="PTHR42939:SF1">
    <property type="entry name" value="ABC TRANSPORTER ATP-BINDING PROTEIN ALBC-RELATED"/>
    <property type="match status" value="1"/>
</dbReference>
<evidence type="ECO:0000259" key="4">
    <source>
        <dbReference type="PROSITE" id="PS50893"/>
    </source>
</evidence>
<evidence type="ECO:0000256" key="1">
    <source>
        <dbReference type="ARBA" id="ARBA00022448"/>
    </source>
</evidence>
<evidence type="ECO:0000256" key="2">
    <source>
        <dbReference type="ARBA" id="ARBA00022741"/>
    </source>
</evidence>
<gene>
    <name evidence="5" type="ORF">GH807_03875</name>
</gene>
<keyword evidence="3 5" id="KW-0067">ATP-binding</keyword>
<sequence length="278" mass="31663">MDGVIIALNNVSKNFGRRIILEHINLIIKKGESIALLGHNGSGKSTLLRMICGLTNMTSGNIEYTARLKFNYVPEHFPKIDLTAREFIGYMGLIEGMPEKMVNDRSRELFHEFFMDEMMDVPIKHLSKGTIQKVAVIQALLQTPDVLLLDEPLSGQDSQSQMAFINLSKELTNQGVTVVMSCHERYLVKQLSHTAYEIIDKNLMPVNLTGLKEIDYDFMVFDANRDKNIDSSIMAGIEQLNDFENRLELIVRKNMSDEVLKQMLKDDFKLRSMGAKEE</sequence>
<dbReference type="EMBL" id="WJBB01000003">
    <property type="protein sequence ID" value="MBC3796188.1"/>
    <property type="molecule type" value="Genomic_DNA"/>
</dbReference>
<keyword evidence="6" id="KW-1185">Reference proteome</keyword>
<dbReference type="InterPro" id="IPR003593">
    <property type="entry name" value="AAA+_ATPase"/>
</dbReference>
<evidence type="ECO:0000313" key="5">
    <source>
        <dbReference type="EMBL" id="MBC3796188.1"/>
    </source>
</evidence>
<evidence type="ECO:0000313" key="6">
    <source>
        <dbReference type="Proteomes" id="UP000653358"/>
    </source>
</evidence>
<dbReference type="InterPro" id="IPR003439">
    <property type="entry name" value="ABC_transporter-like_ATP-bd"/>
</dbReference>
<dbReference type="SUPFAM" id="SSF52540">
    <property type="entry name" value="P-loop containing nucleoside triphosphate hydrolases"/>
    <property type="match status" value="1"/>
</dbReference>
<organism evidence="5 6">
    <name type="scientific">Acetobacterium tundrae</name>
    <dbReference type="NCBI Taxonomy" id="132932"/>
    <lineage>
        <taxon>Bacteria</taxon>
        <taxon>Bacillati</taxon>
        <taxon>Bacillota</taxon>
        <taxon>Clostridia</taxon>
        <taxon>Eubacteriales</taxon>
        <taxon>Eubacteriaceae</taxon>
        <taxon>Acetobacterium</taxon>
    </lineage>
</organism>
<evidence type="ECO:0000256" key="3">
    <source>
        <dbReference type="ARBA" id="ARBA00022840"/>
    </source>
</evidence>
<dbReference type="PROSITE" id="PS50893">
    <property type="entry name" value="ABC_TRANSPORTER_2"/>
    <property type="match status" value="1"/>
</dbReference>
<dbReference type="GO" id="GO:0005524">
    <property type="term" value="F:ATP binding"/>
    <property type="evidence" value="ECO:0007669"/>
    <property type="project" value="UniProtKB-KW"/>
</dbReference>
<dbReference type="Gene3D" id="3.40.50.300">
    <property type="entry name" value="P-loop containing nucleotide triphosphate hydrolases"/>
    <property type="match status" value="1"/>
</dbReference>
<dbReference type="CDD" id="cd03230">
    <property type="entry name" value="ABC_DR_subfamily_A"/>
    <property type="match status" value="1"/>
</dbReference>
<dbReference type="InterPro" id="IPR051782">
    <property type="entry name" value="ABC_Transporter_VariousFunc"/>
</dbReference>
<accession>A0ABR6WI81</accession>
<keyword evidence="2" id="KW-0547">Nucleotide-binding</keyword>
<protein>
    <submittedName>
        <fullName evidence="5">ATP-binding cassette domain-containing protein</fullName>
    </submittedName>
</protein>
<comment type="caution">
    <text evidence="5">The sequence shown here is derived from an EMBL/GenBank/DDBJ whole genome shotgun (WGS) entry which is preliminary data.</text>
</comment>
<name>A0ABR6WI81_9FIRM</name>
<feature type="domain" description="ABC transporter" evidence="4">
    <location>
        <begin position="6"/>
        <end position="228"/>
    </location>
</feature>
<dbReference type="InterPro" id="IPR027417">
    <property type="entry name" value="P-loop_NTPase"/>
</dbReference>
<dbReference type="Pfam" id="PF00005">
    <property type="entry name" value="ABC_tran"/>
    <property type="match status" value="1"/>
</dbReference>
<dbReference type="SMART" id="SM00382">
    <property type="entry name" value="AAA"/>
    <property type="match status" value="1"/>
</dbReference>
<dbReference type="PANTHER" id="PTHR42939">
    <property type="entry name" value="ABC TRANSPORTER ATP-BINDING PROTEIN ALBC-RELATED"/>
    <property type="match status" value="1"/>
</dbReference>
<dbReference type="Proteomes" id="UP000653358">
    <property type="component" value="Unassembled WGS sequence"/>
</dbReference>
<proteinExistence type="predicted"/>
<reference evidence="5 6" key="1">
    <citation type="journal article" date="2020" name="mSystems">
        <title>Defining Genomic and Predicted Metabolic Features of the Acetobacterium Genus.</title>
        <authorList>
            <person name="Ross D.E."/>
            <person name="Marshall C.W."/>
            <person name="Gulliver D."/>
            <person name="May H.D."/>
            <person name="Norman R.S."/>
        </authorList>
    </citation>
    <scope>NUCLEOTIDE SEQUENCE [LARGE SCALE GENOMIC DNA]</scope>
    <source>
        <strain evidence="5 6">DSM 9173</strain>
    </source>
</reference>
<keyword evidence="1" id="KW-0813">Transport</keyword>
<dbReference type="RefSeq" id="WP_148602752.1">
    <property type="nucleotide sequence ID" value="NZ_RXYB01000004.1"/>
</dbReference>